<evidence type="ECO:0000313" key="2">
    <source>
        <dbReference type="Proteomes" id="UP000245626"/>
    </source>
</evidence>
<name>A0ACD0NWL9_9BASI</name>
<sequence>MDLDDDQGPDSSGPPQLGPKQLTPPPDHPEQLASASSTGFLTHDELSEAKPSRPLGPRSKRKRQDLGDYRSILNSLESQITTDLTYVLSGKARWSRKVAEQLVGTSNTADPSTASNQLAQDARDAAVASTSFFGKQEASSDPDSFLFHRAEERSFRWPLPANQVPIPKWTLGDEIHGIIERVWKEDRKERGLMKQKLGGITRADSYTSGSGPSSPSSRPGTHSSNSSSSSHTSSSSIIGSDSAEEESISSSGVSMRSSSIEPRVDSASDDQGRTRAKGKGRQVEPDASGLDSDGSDEGGDPVSTEVLEPVLLSAQYEIRRVFEFLSLVNTRSYKARPQRRRMGLGKGDSTSGNESASSRAKRRDRYGYSTDEQDVLDGSMDGHCERESALRIKARKRMLARAEGECSDDDGQSEADQEDMGLGFGSYQRARKIIDWRTVIAALVRGGGPDEHTVQLTKDGEDPCSDPSIFSKAVSSTILRLESIYGTHGLEPVFRRGETSVQGLKMPDVRHRLDVLEAARNKTKSFSGAPWDWQGEVERPMERPSPRQRAAFIKAEEAILGQTALLVDPLPALSLRPAPVETRKETWPLPSSKPYGAGARGVEPTRPGWRAQLEWNEQGELIPPPSSRIPPEHYKRSKKRPFKSEGDRPDLKSRSLDTDEAGSSRQGSPIVGRRKKLRRSESRESRGSRPRPPGGGGRVEARKDKVTPPPPNSLGITVPHEGQGNTRTSGLLRRRNERSPPPSQVLSASGRPVEETRSENHTYQHSLSSSFARKGPQNEKRSKFSQGGLEGYGSSTSATSGGGKRKGRKSAGRSAGF</sequence>
<accession>A0ACD0NWL9</accession>
<dbReference type="EMBL" id="KZ819957">
    <property type="protein sequence ID" value="PWN50209.1"/>
    <property type="molecule type" value="Genomic_DNA"/>
</dbReference>
<dbReference type="Proteomes" id="UP000245626">
    <property type="component" value="Unassembled WGS sequence"/>
</dbReference>
<organism evidence="1 2">
    <name type="scientific">Violaceomyces palustris</name>
    <dbReference type="NCBI Taxonomy" id="1673888"/>
    <lineage>
        <taxon>Eukaryota</taxon>
        <taxon>Fungi</taxon>
        <taxon>Dikarya</taxon>
        <taxon>Basidiomycota</taxon>
        <taxon>Ustilaginomycotina</taxon>
        <taxon>Ustilaginomycetes</taxon>
        <taxon>Violaceomycetales</taxon>
        <taxon>Violaceomycetaceae</taxon>
        <taxon>Violaceomyces</taxon>
    </lineage>
</organism>
<gene>
    <name evidence="1" type="ORF">IE53DRAFT_387512</name>
</gene>
<evidence type="ECO:0000313" key="1">
    <source>
        <dbReference type="EMBL" id="PWN50209.1"/>
    </source>
</evidence>
<keyword evidence="2" id="KW-1185">Reference proteome</keyword>
<reference evidence="1 2" key="1">
    <citation type="journal article" date="2018" name="Mol. Biol. Evol.">
        <title>Broad Genomic Sampling Reveals a Smut Pathogenic Ancestry of the Fungal Clade Ustilaginomycotina.</title>
        <authorList>
            <person name="Kijpornyongpan T."/>
            <person name="Mondo S.J."/>
            <person name="Barry K."/>
            <person name="Sandor L."/>
            <person name="Lee J."/>
            <person name="Lipzen A."/>
            <person name="Pangilinan J."/>
            <person name="LaButti K."/>
            <person name="Hainaut M."/>
            <person name="Henrissat B."/>
            <person name="Grigoriev I.V."/>
            <person name="Spatafora J.W."/>
            <person name="Aime M.C."/>
        </authorList>
    </citation>
    <scope>NUCLEOTIDE SEQUENCE [LARGE SCALE GENOMIC DNA]</scope>
    <source>
        <strain evidence="1 2">SA 807</strain>
    </source>
</reference>
<proteinExistence type="predicted"/>
<protein>
    <submittedName>
        <fullName evidence="1">Uncharacterized protein</fullName>
    </submittedName>
</protein>